<evidence type="ECO:0000256" key="3">
    <source>
        <dbReference type="ARBA" id="ARBA00022801"/>
    </source>
</evidence>
<dbReference type="FunFam" id="3.40.50.1820:FF:000021">
    <property type="entry name" value="Lipase"/>
    <property type="match status" value="1"/>
</dbReference>
<feature type="active site" description="Charge relay system" evidence="7">
    <location>
        <position position="300"/>
    </location>
</feature>
<reference evidence="10" key="1">
    <citation type="submission" date="2025-08" db="UniProtKB">
        <authorList>
            <consortium name="RefSeq"/>
        </authorList>
    </citation>
    <scope>IDENTIFICATION</scope>
</reference>
<dbReference type="InterPro" id="IPR029058">
    <property type="entry name" value="AB_hydrolase_fold"/>
</dbReference>
<feature type="domain" description="Partial AB-hydrolase lipase" evidence="8">
    <location>
        <begin position="1"/>
        <end position="51"/>
    </location>
</feature>
<keyword evidence="4" id="KW-0442">Lipid degradation</keyword>
<comment type="similarity">
    <text evidence="1">Belongs to the AB hydrolase superfamily. Lipase family.</text>
</comment>
<keyword evidence="6" id="KW-0325">Glycoprotein</keyword>
<keyword evidence="9" id="KW-1185">Reference proteome</keyword>
<dbReference type="GO" id="GO:0016788">
    <property type="term" value="F:hydrolase activity, acting on ester bonds"/>
    <property type="evidence" value="ECO:0007669"/>
    <property type="project" value="InterPro"/>
</dbReference>
<evidence type="ECO:0000313" key="9">
    <source>
        <dbReference type="Proteomes" id="UP000695007"/>
    </source>
</evidence>
<dbReference type="PANTHER" id="PTHR11005">
    <property type="entry name" value="LYSOSOMAL ACID LIPASE-RELATED"/>
    <property type="match status" value="1"/>
</dbReference>
<dbReference type="InterPro" id="IPR006693">
    <property type="entry name" value="AB_hydrolase_lipase"/>
</dbReference>
<evidence type="ECO:0000259" key="8">
    <source>
        <dbReference type="Pfam" id="PF04083"/>
    </source>
</evidence>
<gene>
    <name evidence="10" type="primary">LOC105363465</name>
</gene>
<dbReference type="InterPro" id="IPR025483">
    <property type="entry name" value="Lipase_euk"/>
</dbReference>
<dbReference type="AlphaFoldDB" id="A0AAJ6YJZ0"/>
<sequence length="356" mass="40705">MIRKEGYPSEAHVVLTDDGYLLTIHRIPGSPGSPAVFLQHGLLASSFDWVLAGKGKSLAFILSDEGYDVWLGNARGNTYSRSHINYTTSDLQFWNFSWHEMAIYDLPAVITFITKLKNDDLIYVGHSMGTTMFYVMAIDRPEIASNVKVMFSLAPIAFMTHLKSPVRLLVPFIHEVEFISRFLGEGEFLPQNILLKFLAKYGCDINVSEEKICANTLFVICGFDKNEFNYTLLPMILSHTPAGASTKTIIHYGQEIKSGRFQRYDYGTNDNIKMYNRTTPPDYDLSKIQVPIGIFWSQNDWLASPIDVHKLFDLLPKKILNYKVNYSMFNHIDFMWAVDAPKLVYVELLSVMKTYR</sequence>
<evidence type="ECO:0000256" key="2">
    <source>
        <dbReference type="ARBA" id="ARBA00022729"/>
    </source>
</evidence>
<dbReference type="Gene3D" id="3.40.50.1820">
    <property type="entry name" value="alpha/beta hydrolase"/>
    <property type="match status" value="1"/>
</dbReference>
<accession>A0AAJ6YJZ0</accession>
<keyword evidence="3" id="KW-0378">Hydrolase</keyword>
<evidence type="ECO:0000256" key="6">
    <source>
        <dbReference type="ARBA" id="ARBA00023180"/>
    </source>
</evidence>
<evidence type="ECO:0000313" key="10">
    <source>
        <dbReference type="RefSeq" id="XP_011499460.1"/>
    </source>
</evidence>
<evidence type="ECO:0000256" key="4">
    <source>
        <dbReference type="ARBA" id="ARBA00022963"/>
    </source>
</evidence>
<proteinExistence type="inferred from homology"/>
<feature type="active site" description="Nucleophile" evidence="7">
    <location>
        <position position="127"/>
    </location>
</feature>
<protein>
    <submittedName>
        <fullName evidence="10">Lipase 3-like</fullName>
    </submittedName>
</protein>
<feature type="active site" description="Charge relay system" evidence="7">
    <location>
        <position position="331"/>
    </location>
</feature>
<dbReference type="GO" id="GO:0016042">
    <property type="term" value="P:lipid catabolic process"/>
    <property type="evidence" value="ECO:0007669"/>
    <property type="project" value="UniProtKB-KW"/>
</dbReference>
<dbReference type="GeneID" id="105363465"/>
<dbReference type="SUPFAM" id="SSF53474">
    <property type="entry name" value="alpha/beta-Hydrolases"/>
    <property type="match status" value="1"/>
</dbReference>
<name>A0AAJ6YJZ0_9HYME</name>
<dbReference type="RefSeq" id="XP_011499460.1">
    <property type="nucleotide sequence ID" value="XM_011501158.1"/>
</dbReference>
<dbReference type="Proteomes" id="UP000695007">
    <property type="component" value="Unplaced"/>
</dbReference>
<evidence type="ECO:0000256" key="7">
    <source>
        <dbReference type="PIRSR" id="PIRSR000862-1"/>
    </source>
</evidence>
<organism evidence="9 10">
    <name type="scientific">Ceratosolen solmsi marchali</name>
    <dbReference type="NCBI Taxonomy" id="326594"/>
    <lineage>
        <taxon>Eukaryota</taxon>
        <taxon>Metazoa</taxon>
        <taxon>Ecdysozoa</taxon>
        <taxon>Arthropoda</taxon>
        <taxon>Hexapoda</taxon>
        <taxon>Insecta</taxon>
        <taxon>Pterygota</taxon>
        <taxon>Neoptera</taxon>
        <taxon>Endopterygota</taxon>
        <taxon>Hymenoptera</taxon>
        <taxon>Apocrita</taxon>
        <taxon>Proctotrupomorpha</taxon>
        <taxon>Chalcidoidea</taxon>
        <taxon>Agaonidae</taxon>
        <taxon>Agaoninae</taxon>
        <taxon>Ceratosolen</taxon>
    </lineage>
</organism>
<dbReference type="PIRSF" id="PIRSF000862">
    <property type="entry name" value="Steryl_ester_lip"/>
    <property type="match status" value="1"/>
</dbReference>
<keyword evidence="2" id="KW-0732">Signal</keyword>
<evidence type="ECO:0000256" key="5">
    <source>
        <dbReference type="ARBA" id="ARBA00023098"/>
    </source>
</evidence>
<evidence type="ECO:0000256" key="1">
    <source>
        <dbReference type="ARBA" id="ARBA00010701"/>
    </source>
</evidence>
<dbReference type="Pfam" id="PF04083">
    <property type="entry name" value="Abhydro_lipase"/>
    <property type="match status" value="1"/>
</dbReference>
<keyword evidence="5" id="KW-0443">Lipid metabolism</keyword>
<dbReference type="KEGG" id="csol:105363465"/>